<protein>
    <submittedName>
        <fullName evidence="2">Uncharacterized protein</fullName>
    </submittedName>
</protein>
<reference evidence="2 3" key="1">
    <citation type="submission" date="2021-04" db="EMBL/GenBank/DDBJ databases">
        <title>Mariniflexile gromovii gen. nov., sp. nov., a gliding bacterium isolated from the sea urchin Strongylocentrotus intermedius.</title>
        <authorList>
            <person name="Ko S."/>
            <person name="Le V."/>
            <person name="Ahn C.-Y."/>
            <person name="Oh H.-M."/>
        </authorList>
    </citation>
    <scope>NUCLEOTIDE SEQUENCE [LARGE SCALE GENOMIC DNA]</scope>
    <source>
        <strain evidence="2 3">KCTC 12570</strain>
    </source>
</reference>
<dbReference type="EMBL" id="JAGJCB010000001">
    <property type="protein sequence ID" value="MBP0902387.1"/>
    <property type="molecule type" value="Genomic_DNA"/>
</dbReference>
<gene>
    <name evidence="2" type="ORF">J8H85_00985</name>
</gene>
<keyword evidence="3" id="KW-1185">Reference proteome</keyword>
<accession>A0ABS4BP60</accession>
<keyword evidence="1" id="KW-0812">Transmembrane</keyword>
<sequence>MNLISAILKIIKMYSLTADSQEYQDLYNDAKKWELEKASAESTDTIGKMYHNLHKSIWFRLAMPFLFFVAMGEIKKLMNPDVEEGDF</sequence>
<evidence type="ECO:0000313" key="3">
    <source>
        <dbReference type="Proteomes" id="UP000670776"/>
    </source>
</evidence>
<evidence type="ECO:0000313" key="2">
    <source>
        <dbReference type="EMBL" id="MBP0902387.1"/>
    </source>
</evidence>
<keyword evidence="1" id="KW-1133">Transmembrane helix</keyword>
<dbReference type="Proteomes" id="UP000670776">
    <property type="component" value="Unassembled WGS sequence"/>
</dbReference>
<name>A0ABS4BP60_9FLAO</name>
<organism evidence="2 3">
    <name type="scientific">Mariniflexile gromovii</name>
    <dbReference type="NCBI Taxonomy" id="362523"/>
    <lineage>
        <taxon>Bacteria</taxon>
        <taxon>Pseudomonadati</taxon>
        <taxon>Bacteroidota</taxon>
        <taxon>Flavobacteriia</taxon>
        <taxon>Flavobacteriales</taxon>
        <taxon>Flavobacteriaceae</taxon>
        <taxon>Mariniflexile</taxon>
    </lineage>
</organism>
<feature type="transmembrane region" description="Helical" evidence="1">
    <location>
        <begin position="57"/>
        <end position="74"/>
    </location>
</feature>
<evidence type="ECO:0000256" key="1">
    <source>
        <dbReference type="SAM" id="Phobius"/>
    </source>
</evidence>
<comment type="caution">
    <text evidence="2">The sequence shown here is derived from an EMBL/GenBank/DDBJ whole genome shotgun (WGS) entry which is preliminary data.</text>
</comment>
<proteinExistence type="predicted"/>
<dbReference type="RefSeq" id="WP_209651763.1">
    <property type="nucleotide sequence ID" value="NZ_JAGJCB010000001.1"/>
</dbReference>
<keyword evidence="1" id="KW-0472">Membrane</keyword>